<dbReference type="RefSeq" id="WP_335737317.1">
    <property type="nucleotide sequence ID" value="NZ_JALAAR010000017.1"/>
</dbReference>
<evidence type="ECO:0008006" key="3">
    <source>
        <dbReference type="Google" id="ProtNLM"/>
    </source>
</evidence>
<reference evidence="1 2" key="1">
    <citation type="journal article" date="2023" name="Ecotoxicol. Environ. Saf.">
        <title>Mercury remediation potential of mercury-resistant strain Rheinheimera metallidurans sp. nov. isolated from a municipal waste dumping site.</title>
        <authorList>
            <person name="Yadav V."/>
            <person name="Manjhi A."/>
            <person name="Vadakedath N."/>
        </authorList>
    </citation>
    <scope>NUCLEOTIDE SEQUENCE [LARGE SCALE GENOMIC DNA]</scope>
    <source>
        <strain evidence="1 2">E-49</strain>
    </source>
</reference>
<protein>
    <recommendedName>
        <fullName evidence="3">Cytochrome c domain-containing protein</fullName>
    </recommendedName>
</protein>
<dbReference type="Proteomes" id="UP001375382">
    <property type="component" value="Unassembled WGS sequence"/>
</dbReference>
<organism evidence="1 2">
    <name type="scientific">Rheinheimera muenzenbergensis</name>
    <dbReference type="NCBI Taxonomy" id="1193628"/>
    <lineage>
        <taxon>Bacteria</taxon>
        <taxon>Pseudomonadati</taxon>
        <taxon>Pseudomonadota</taxon>
        <taxon>Gammaproteobacteria</taxon>
        <taxon>Chromatiales</taxon>
        <taxon>Chromatiaceae</taxon>
        <taxon>Rheinheimera</taxon>
    </lineage>
</organism>
<accession>A0ABU8CBN6</accession>
<dbReference type="EMBL" id="JALAAR010000017">
    <property type="protein sequence ID" value="MEH8018922.1"/>
    <property type="molecule type" value="Genomic_DNA"/>
</dbReference>
<proteinExistence type="predicted"/>
<sequence>MTTNFLYKFGFAVLINLTIPFSGNAQKFPDVGYEPPSDWNKNVFKLSQDYPTSIPKKEKLPWEHIDFRKEPERYLWSVLDYSYEGNVEVDFVVENNKKRKWYHAPWLHYGNNGREFVRGLTRERTSRAYELASTQTEAYRNYAVGFYDERGGFVMGQVWDNPTKPNPKLASFPEGTVSFKLLFTTAPHDRVPFLDGSPEWVADIDKAESAELIQKTKVRLLQIDIAVKDKRSLKGGWIFGTFHYDSAIANLNPWRRLRALSLMWGDDPKLLPDIKSSVPAESWVNQLSPIVKYRSNPPSGVRTPSTLGWAGRANGPVDNSASSCMSCHGTAQLPASSGMIPPANANNSTKLTWFRNLKPGKAFDSDSVSLDYSLQLGLGIQNLYRFQASINNMSGFYTLELMQSRAANTDSRKPEFLFTRDPQD</sequence>
<evidence type="ECO:0000313" key="2">
    <source>
        <dbReference type="Proteomes" id="UP001375382"/>
    </source>
</evidence>
<evidence type="ECO:0000313" key="1">
    <source>
        <dbReference type="EMBL" id="MEH8018922.1"/>
    </source>
</evidence>
<keyword evidence="2" id="KW-1185">Reference proteome</keyword>
<comment type="caution">
    <text evidence="1">The sequence shown here is derived from an EMBL/GenBank/DDBJ whole genome shotgun (WGS) entry which is preliminary data.</text>
</comment>
<gene>
    <name evidence="1" type="ORF">MN202_16895</name>
</gene>
<name>A0ABU8CBN6_9GAMM</name>